<evidence type="ECO:0000256" key="1">
    <source>
        <dbReference type="ARBA" id="ARBA00001947"/>
    </source>
</evidence>
<keyword evidence="7 11" id="KW-0378">Hydrolase</keyword>
<proteinExistence type="inferred from homology"/>
<evidence type="ECO:0000313" key="11">
    <source>
        <dbReference type="EMBL" id="MCB5410942.1"/>
    </source>
</evidence>
<dbReference type="InterPro" id="IPR036264">
    <property type="entry name" value="Bact_exopeptidase_dim_dom"/>
</dbReference>
<dbReference type="Pfam" id="PF07687">
    <property type="entry name" value="M20_dimer"/>
    <property type="match status" value="1"/>
</dbReference>
<dbReference type="NCBIfam" id="NF005710">
    <property type="entry name" value="PRK07522.1"/>
    <property type="match status" value="1"/>
</dbReference>
<dbReference type="InterPro" id="IPR050072">
    <property type="entry name" value="Peptidase_M20A"/>
</dbReference>
<dbReference type="InterPro" id="IPR002933">
    <property type="entry name" value="Peptidase_M20"/>
</dbReference>
<keyword evidence="9" id="KW-0170">Cobalt</keyword>
<comment type="caution">
    <text evidence="11">The sequence shown here is derived from an EMBL/GenBank/DDBJ whole genome shotgun (WGS) entry which is preliminary data.</text>
</comment>
<dbReference type="CDD" id="cd03894">
    <property type="entry name" value="M20_ArgE"/>
    <property type="match status" value="1"/>
</dbReference>
<evidence type="ECO:0000256" key="6">
    <source>
        <dbReference type="ARBA" id="ARBA00022723"/>
    </source>
</evidence>
<dbReference type="Pfam" id="PF01546">
    <property type="entry name" value="Peptidase_M20"/>
    <property type="match status" value="1"/>
</dbReference>
<sequence>MDTRRILERLIAFPTVSRSSNRALIAFVSDLLDQAGIPWELAESPDGTRANLFATLGPADRPGVILSGHSDVVPAEGQAWSRDPFTLHEAEGRLYGRGTADMKGFLASALAAMLRAAGGTVLQNPLHLAISYDEEIGCVGVRGLIEALRQRPLQPAYCLVGEPTSMRIASGHKGKVALRACCHGTAGHSALAPLALNALHIGADFLAVLRAEQARLMREGAQDPDYDIPCSTIHAGVMSGGRALNIVPDLCEIDFEIRNLAADDPQEILARIVQGAEALIAPLKPAFPAAGITIEEVNAYPGLDTLPDAEVVAFFRRIAGITAPGCKVAFGTEAGLFSQILGIPSVICGPGDMAQGHKPDEYIEISQLAACDRMLENLLTALREGL</sequence>
<evidence type="ECO:0000256" key="8">
    <source>
        <dbReference type="ARBA" id="ARBA00022833"/>
    </source>
</evidence>
<dbReference type="InterPro" id="IPR010169">
    <property type="entry name" value="AcOrn-deacetyl"/>
</dbReference>
<keyword evidence="8" id="KW-0862">Zinc</keyword>
<feature type="domain" description="Peptidase M20 dimerisation" evidence="10">
    <location>
        <begin position="171"/>
        <end position="276"/>
    </location>
</feature>
<dbReference type="SUPFAM" id="SSF53187">
    <property type="entry name" value="Zn-dependent exopeptidases"/>
    <property type="match status" value="1"/>
</dbReference>
<evidence type="ECO:0000256" key="9">
    <source>
        <dbReference type="ARBA" id="ARBA00023285"/>
    </source>
</evidence>
<evidence type="ECO:0000256" key="3">
    <source>
        <dbReference type="ARBA" id="ARBA00022490"/>
    </source>
</evidence>
<protein>
    <submittedName>
        <fullName evidence="11">Acetylornithine deacetylase</fullName>
        <ecNumber evidence="11">3.5.1.16</ecNumber>
    </submittedName>
</protein>
<reference evidence="11 12" key="1">
    <citation type="submission" date="2020-07" db="EMBL/GenBank/DDBJ databases">
        <title>Pseudogemmobacter sp. nov., isolated from poultry manure in Taiwan.</title>
        <authorList>
            <person name="Lin S.-Y."/>
            <person name="Tang Y.-S."/>
            <person name="Young C.-C."/>
        </authorList>
    </citation>
    <scope>NUCLEOTIDE SEQUENCE [LARGE SCALE GENOMIC DNA]</scope>
    <source>
        <strain evidence="11 12">CC-YST710</strain>
    </source>
</reference>
<dbReference type="EC" id="3.5.1.16" evidence="11"/>
<keyword evidence="4" id="KW-0055">Arginine biosynthesis</keyword>
<evidence type="ECO:0000256" key="2">
    <source>
        <dbReference type="ARBA" id="ARBA00005691"/>
    </source>
</evidence>
<evidence type="ECO:0000259" key="10">
    <source>
        <dbReference type="Pfam" id="PF07687"/>
    </source>
</evidence>
<evidence type="ECO:0000256" key="4">
    <source>
        <dbReference type="ARBA" id="ARBA00022571"/>
    </source>
</evidence>
<dbReference type="Gene3D" id="3.30.70.360">
    <property type="match status" value="1"/>
</dbReference>
<dbReference type="RefSeq" id="WP_255613603.1">
    <property type="nucleotide sequence ID" value="NZ_JACDXX010000011.1"/>
</dbReference>
<keyword evidence="6" id="KW-0479">Metal-binding</keyword>
<dbReference type="EMBL" id="JACDXX010000011">
    <property type="protein sequence ID" value="MCB5410942.1"/>
    <property type="molecule type" value="Genomic_DNA"/>
</dbReference>
<keyword evidence="12" id="KW-1185">Reference proteome</keyword>
<dbReference type="InterPro" id="IPR011650">
    <property type="entry name" value="Peptidase_M20_dimer"/>
</dbReference>
<keyword evidence="3" id="KW-0963">Cytoplasm</keyword>
<evidence type="ECO:0000313" key="12">
    <source>
        <dbReference type="Proteomes" id="UP001198571"/>
    </source>
</evidence>
<organism evidence="11 12">
    <name type="scientific">Pseudogemmobacter faecipullorum</name>
    <dbReference type="NCBI Taxonomy" id="2755041"/>
    <lineage>
        <taxon>Bacteria</taxon>
        <taxon>Pseudomonadati</taxon>
        <taxon>Pseudomonadota</taxon>
        <taxon>Alphaproteobacteria</taxon>
        <taxon>Rhodobacterales</taxon>
        <taxon>Paracoccaceae</taxon>
        <taxon>Pseudogemmobacter</taxon>
    </lineage>
</organism>
<dbReference type="PANTHER" id="PTHR43808">
    <property type="entry name" value="ACETYLORNITHINE DEACETYLASE"/>
    <property type="match status" value="1"/>
</dbReference>
<evidence type="ECO:0000256" key="5">
    <source>
        <dbReference type="ARBA" id="ARBA00022605"/>
    </source>
</evidence>
<accession>A0ABS8CNF7</accession>
<evidence type="ECO:0000256" key="7">
    <source>
        <dbReference type="ARBA" id="ARBA00022801"/>
    </source>
</evidence>
<dbReference type="GO" id="GO:0008777">
    <property type="term" value="F:acetylornithine deacetylase activity"/>
    <property type="evidence" value="ECO:0007669"/>
    <property type="project" value="UniProtKB-EC"/>
</dbReference>
<dbReference type="InterPro" id="IPR001261">
    <property type="entry name" value="ArgE/DapE_CS"/>
</dbReference>
<keyword evidence="5" id="KW-0028">Amino-acid biosynthesis</keyword>
<dbReference type="Proteomes" id="UP001198571">
    <property type="component" value="Unassembled WGS sequence"/>
</dbReference>
<dbReference type="SUPFAM" id="SSF55031">
    <property type="entry name" value="Bacterial exopeptidase dimerisation domain"/>
    <property type="match status" value="1"/>
</dbReference>
<name>A0ABS8CNF7_9RHOB</name>
<dbReference type="PROSITE" id="PS00759">
    <property type="entry name" value="ARGE_DAPE_CPG2_2"/>
    <property type="match status" value="1"/>
</dbReference>
<dbReference type="Gene3D" id="3.40.630.10">
    <property type="entry name" value="Zn peptidases"/>
    <property type="match status" value="1"/>
</dbReference>
<comment type="cofactor">
    <cofactor evidence="1">
        <name>Zn(2+)</name>
        <dbReference type="ChEBI" id="CHEBI:29105"/>
    </cofactor>
</comment>
<dbReference type="NCBIfam" id="TIGR01892">
    <property type="entry name" value="AcOrn-deacetyl"/>
    <property type="match status" value="1"/>
</dbReference>
<dbReference type="PANTHER" id="PTHR43808:SF31">
    <property type="entry name" value="N-ACETYL-L-CITRULLINE DEACETYLASE"/>
    <property type="match status" value="1"/>
</dbReference>
<gene>
    <name evidence="11" type="primary">argE</name>
    <name evidence="11" type="ORF">H0485_13140</name>
</gene>
<comment type="similarity">
    <text evidence="2">Belongs to the peptidase M20A family. ArgE subfamily.</text>
</comment>